<dbReference type="Proteomes" id="UP000695022">
    <property type="component" value="Unplaced"/>
</dbReference>
<protein>
    <submittedName>
        <fullName evidence="2">Protein pitchfork-like</fullName>
    </submittedName>
</protein>
<dbReference type="InterPro" id="IPR010736">
    <property type="entry name" value="SHIPPO-rpt"/>
</dbReference>
<evidence type="ECO:0000313" key="2">
    <source>
        <dbReference type="RefSeq" id="XP_014670085.1"/>
    </source>
</evidence>
<reference evidence="2" key="1">
    <citation type="submission" date="2025-08" db="UniProtKB">
        <authorList>
            <consortium name="RefSeq"/>
        </authorList>
    </citation>
    <scope>IDENTIFICATION</scope>
</reference>
<dbReference type="GeneID" id="106811073"/>
<evidence type="ECO:0000313" key="1">
    <source>
        <dbReference type="Proteomes" id="UP000695022"/>
    </source>
</evidence>
<gene>
    <name evidence="2" type="primary">LOC106811073</name>
</gene>
<dbReference type="Pfam" id="PF07004">
    <property type="entry name" value="SHIPPO-rpt"/>
    <property type="match status" value="2"/>
</dbReference>
<dbReference type="PANTHER" id="PTHR31508">
    <property type="entry name" value="PROTEIN PITCHFORK"/>
    <property type="match status" value="1"/>
</dbReference>
<keyword evidence="1" id="KW-1185">Reference proteome</keyword>
<dbReference type="PANTHER" id="PTHR31508:SF2">
    <property type="entry name" value="PROTEIN PITCHFORK"/>
    <property type="match status" value="1"/>
</dbReference>
<accession>A0ABM1ED14</accession>
<sequence>MVEFSFGTTLDRQLLPTKLPPTKAGIFLDLRGEPNRGPGSYNNHVVSSFVYEADKHITSKKGYSLAARTGPRLAINCKELPSPSPCLYQKDRTEVIKSQPAKKPFLSGSSRFPLVRSHSLPGPGTYEHEVRQNRRLSFHGSFTGQQTLRATVLIKCTTNNDDKCDVCRARPVGDYYCYRREVLCRQCFEFHLRYGERYAGSHLQAFKKVRDCRFMHDHQGTSAAIKLLTARELKKQNLREAYLSLYHC</sequence>
<organism evidence="1 2">
    <name type="scientific">Priapulus caudatus</name>
    <name type="common">Priapulid worm</name>
    <dbReference type="NCBI Taxonomy" id="37621"/>
    <lineage>
        <taxon>Eukaryota</taxon>
        <taxon>Metazoa</taxon>
        <taxon>Ecdysozoa</taxon>
        <taxon>Scalidophora</taxon>
        <taxon>Priapulida</taxon>
        <taxon>Priapulimorpha</taxon>
        <taxon>Priapulimorphida</taxon>
        <taxon>Priapulidae</taxon>
        <taxon>Priapulus</taxon>
    </lineage>
</organism>
<name>A0ABM1ED14_PRICU</name>
<dbReference type="InterPro" id="IPR033602">
    <property type="entry name" value="CIMAP3"/>
</dbReference>
<proteinExistence type="predicted"/>
<dbReference type="RefSeq" id="XP_014670085.1">
    <property type="nucleotide sequence ID" value="XM_014814599.1"/>
</dbReference>